<dbReference type="InterPro" id="IPR005149">
    <property type="entry name" value="Tscrpt_reg_PadR_N"/>
</dbReference>
<dbReference type="RefSeq" id="WP_379739283.1">
    <property type="nucleotide sequence ID" value="NZ_JBHSVN010000002.1"/>
</dbReference>
<reference evidence="2 3" key="1">
    <citation type="journal article" date="2019" name="Int. J. Syst. Evol. Microbiol.">
        <title>The Global Catalogue of Microorganisms (GCM) 10K type strain sequencing project: providing services to taxonomists for standard genome sequencing and annotation.</title>
        <authorList>
            <consortium name="The Broad Institute Genomics Platform"/>
            <consortium name="The Broad Institute Genome Sequencing Center for Infectious Disease"/>
            <person name="Wu L."/>
            <person name="Ma J."/>
        </authorList>
    </citation>
    <scope>NUCLEOTIDE SEQUENCE [LARGE SCALE GENOMIC DNA]</scope>
    <source>
        <strain evidence="2 3">SKJ47</strain>
    </source>
</reference>
<keyword evidence="3" id="KW-1185">Reference proteome</keyword>
<organism evidence="2 3">
    <name type="scientific">Halopenitus salinus</name>
    <dbReference type="NCBI Taxonomy" id="1198295"/>
    <lineage>
        <taxon>Archaea</taxon>
        <taxon>Methanobacteriati</taxon>
        <taxon>Methanobacteriota</taxon>
        <taxon>Stenosarchaea group</taxon>
        <taxon>Halobacteria</taxon>
        <taxon>Halobacteriales</taxon>
        <taxon>Haloferacaceae</taxon>
        <taxon>Halopenitus</taxon>
    </lineage>
</organism>
<gene>
    <name evidence="2" type="ORF">ACFQE9_01355</name>
</gene>
<protein>
    <submittedName>
        <fullName evidence="2">Helix-turn-helix transcriptional regulator</fullName>
    </submittedName>
</protein>
<evidence type="ECO:0000313" key="3">
    <source>
        <dbReference type="Proteomes" id="UP001596296"/>
    </source>
</evidence>
<evidence type="ECO:0000313" key="2">
    <source>
        <dbReference type="EMBL" id="MFC6891280.1"/>
    </source>
</evidence>
<name>A0ABD5UPC3_9EURY</name>
<dbReference type="Gene3D" id="1.10.10.10">
    <property type="entry name" value="Winged helix-like DNA-binding domain superfamily/Winged helix DNA-binding domain"/>
    <property type="match status" value="1"/>
</dbReference>
<evidence type="ECO:0000259" key="1">
    <source>
        <dbReference type="Pfam" id="PF03551"/>
    </source>
</evidence>
<feature type="domain" description="Transcription regulator PadR N-terminal" evidence="1">
    <location>
        <begin position="19"/>
        <end position="79"/>
    </location>
</feature>
<dbReference type="Pfam" id="PF03551">
    <property type="entry name" value="PadR"/>
    <property type="match status" value="1"/>
</dbReference>
<sequence>MYDLTGFQRDLLYGVAGLEAPHGLAIKDELEEYYESEIHHGRLYPNLDTLVDKGLLDKGERDQRTNVYTVTRRGAREISARREWENQYID</sequence>
<dbReference type="InterPro" id="IPR036388">
    <property type="entry name" value="WH-like_DNA-bd_sf"/>
</dbReference>
<dbReference type="SUPFAM" id="SSF46785">
    <property type="entry name" value="Winged helix' DNA-binding domain"/>
    <property type="match status" value="1"/>
</dbReference>
<dbReference type="AlphaFoldDB" id="A0ABD5UPC3"/>
<accession>A0ABD5UPC3</accession>
<dbReference type="EMBL" id="JBHSXL010000002">
    <property type="protein sequence ID" value="MFC6891280.1"/>
    <property type="molecule type" value="Genomic_DNA"/>
</dbReference>
<comment type="caution">
    <text evidence="2">The sequence shown here is derived from an EMBL/GenBank/DDBJ whole genome shotgun (WGS) entry which is preliminary data.</text>
</comment>
<dbReference type="InterPro" id="IPR036390">
    <property type="entry name" value="WH_DNA-bd_sf"/>
</dbReference>
<dbReference type="Proteomes" id="UP001596296">
    <property type="component" value="Unassembled WGS sequence"/>
</dbReference>
<proteinExistence type="predicted"/>